<proteinExistence type="predicted"/>
<reference evidence="2 3" key="1">
    <citation type="submission" date="2022-11" db="EMBL/GenBank/DDBJ databases">
        <title>Study of microbial diversity in lake waters.</title>
        <authorList>
            <person name="Zhang J."/>
        </authorList>
    </citation>
    <scope>NUCLEOTIDE SEQUENCE [LARGE SCALE GENOMIC DNA]</scope>
    <source>
        <strain evidence="2 3">DT12</strain>
    </source>
</reference>
<accession>A0ABT3WX43</accession>
<dbReference type="InterPro" id="IPR036178">
    <property type="entry name" value="Formintransfe-cycloase-like_sf"/>
</dbReference>
<dbReference type="SUPFAM" id="SSF101262">
    <property type="entry name" value="Methenyltetrahydrofolate cyclohydrolase-like"/>
    <property type="match status" value="1"/>
</dbReference>
<evidence type="ECO:0000313" key="2">
    <source>
        <dbReference type="EMBL" id="MCX7569248.1"/>
    </source>
</evidence>
<evidence type="ECO:0000313" key="3">
    <source>
        <dbReference type="Proteomes" id="UP001208017"/>
    </source>
</evidence>
<dbReference type="RefSeq" id="WP_267150497.1">
    <property type="nucleotide sequence ID" value="NZ_JAPMLT010000002.1"/>
</dbReference>
<dbReference type="Pfam" id="PF04961">
    <property type="entry name" value="FTCD_C"/>
    <property type="match status" value="1"/>
</dbReference>
<dbReference type="Gene3D" id="1.20.120.680">
    <property type="entry name" value="Formiminotetrahydrofolate cyclodeaminase monomer, up-and-down helical bundle"/>
    <property type="match status" value="1"/>
</dbReference>
<gene>
    <name evidence="2" type="ORF">OS242_04685</name>
</gene>
<feature type="domain" description="Cyclodeaminase/cyclohydrolase" evidence="1">
    <location>
        <begin position="26"/>
        <end position="164"/>
    </location>
</feature>
<dbReference type="EMBL" id="JAPMLT010000002">
    <property type="protein sequence ID" value="MCX7569248.1"/>
    <property type="molecule type" value="Genomic_DNA"/>
</dbReference>
<dbReference type="Proteomes" id="UP001208017">
    <property type="component" value="Unassembled WGS sequence"/>
</dbReference>
<keyword evidence="3" id="KW-1185">Reference proteome</keyword>
<comment type="caution">
    <text evidence="2">The sequence shown here is derived from an EMBL/GenBank/DDBJ whole genome shotgun (WGS) entry which is preliminary data.</text>
</comment>
<protein>
    <submittedName>
        <fullName evidence="2">Cyclodeaminase/cyclohydrolase family protein</fullName>
    </submittedName>
</protein>
<organism evidence="2 3">
    <name type="scientific">Tumebacillus lacus</name>
    <dbReference type="NCBI Taxonomy" id="2995335"/>
    <lineage>
        <taxon>Bacteria</taxon>
        <taxon>Bacillati</taxon>
        <taxon>Bacillota</taxon>
        <taxon>Bacilli</taxon>
        <taxon>Bacillales</taxon>
        <taxon>Alicyclobacillaceae</taxon>
        <taxon>Tumebacillus</taxon>
    </lineage>
</organism>
<dbReference type="InterPro" id="IPR007044">
    <property type="entry name" value="Cyclodeamin/CycHdrlase"/>
</dbReference>
<evidence type="ECO:0000259" key="1">
    <source>
        <dbReference type="Pfam" id="PF04961"/>
    </source>
</evidence>
<sequence length="194" mass="21173">MNRIRQGRFVDEPMPSLCDWIAHPDVPSPAGGTVVALCAALSASLLELITRVTRNRLEKKGEGVADLDQRLAEILALRQTLLDYGEADVYEAQKIIQGERAACVRHDVGSPAKIAGHIVKLLRQTDELTPHVPVHLHSDLRVVAFLGHAAVMGITEIALANIRSAGGADDKLLARIDTWRDQATLCRDRIVSHS</sequence>
<name>A0ABT3WX43_9BACL</name>